<dbReference type="InterPro" id="IPR035923">
    <property type="entry name" value="TT1751-like_sf"/>
</dbReference>
<protein>
    <recommendedName>
        <fullName evidence="3">DUF302 domain-containing protein</fullName>
    </recommendedName>
</protein>
<keyword evidence="2" id="KW-1185">Reference proteome</keyword>
<reference evidence="1 2" key="1">
    <citation type="submission" date="2018-12" db="EMBL/GenBank/DDBJ databases">
        <title>Draft genome sequences of Mycolicibacterium peregrinum isolated from a pig with lymphadenitis and from soil on the same Japanese pig farm.</title>
        <authorList>
            <person name="Komatsu T."/>
            <person name="Ohya K."/>
            <person name="Sawai K."/>
            <person name="Odoi J.O."/>
            <person name="Otsu K."/>
            <person name="Ota A."/>
            <person name="Ito T."/>
            <person name="Kawai M."/>
            <person name="Maruyama F."/>
        </authorList>
    </citation>
    <scope>NUCLEOTIDE SEQUENCE [LARGE SCALE GENOMIC DNA]</scope>
    <source>
        <strain evidence="1 2">138</strain>
    </source>
</reference>
<proteinExistence type="predicted"/>
<dbReference type="SUPFAM" id="SSF103247">
    <property type="entry name" value="TT1751-like"/>
    <property type="match status" value="1"/>
</dbReference>
<comment type="caution">
    <text evidence="1">The sequence shown here is derived from an EMBL/GenBank/DDBJ whole genome shotgun (WGS) entry which is preliminary data.</text>
</comment>
<accession>A0A246C1L4</accession>
<dbReference type="RefSeq" id="WP_081286226.1">
    <property type="nucleotide sequence ID" value="NZ_JACKTU010000023.1"/>
</dbReference>
<dbReference type="GeneID" id="98798897"/>
<organism evidence="1 2">
    <name type="scientific">Mycolicibacterium peregrinum</name>
    <name type="common">Mycobacterium peregrinum</name>
    <dbReference type="NCBI Taxonomy" id="43304"/>
    <lineage>
        <taxon>Bacteria</taxon>
        <taxon>Bacillati</taxon>
        <taxon>Actinomycetota</taxon>
        <taxon>Actinomycetes</taxon>
        <taxon>Mycobacteriales</taxon>
        <taxon>Mycobacteriaceae</taxon>
        <taxon>Mycolicibacterium</taxon>
    </lineage>
</organism>
<dbReference type="EMBL" id="RWKA01000003">
    <property type="protein sequence ID" value="TGB45351.1"/>
    <property type="molecule type" value="Genomic_DNA"/>
</dbReference>
<evidence type="ECO:0008006" key="3">
    <source>
        <dbReference type="Google" id="ProtNLM"/>
    </source>
</evidence>
<dbReference type="AlphaFoldDB" id="A0A246C1L4"/>
<sequence>MSTFVEHLSRRLLISLPDSYEDARDRYETLVPTVNLAAFTKATNWDDVLSEAKRQAPHGFLRYFSTEVAPAMSGSASAWTCSEYLMGNHTIAERMYRYDPGVMLHAPLRTLLYDAGHGTVFAVDQPSLLFGSYGQPEIAAVGIELDGLLANLIELLGGKLPRTESR</sequence>
<dbReference type="Proteomes" id="UP000297792">
    <property type="component" value="Unassembled WGS sequence"/>
</dbReference>
<evidence type="ECO:0000313" key="1">
    <source>
        <dbReference type="EMBL" id="TGB45351.1"/>
    </source>
</evidence>
<dbReference type="OrthoDB" id="3358967at2"/>
<name>A0A246C1L4_MYCPR</name>
<evidence type="ECO:0000313" key="2">
    <source>
        <dbReference type="Proteomes" id="UP000297792"/>
    </source>
</evidence>
<gene>
    <name evidence="1" type="ORF">EJD98_07815</name>
</gene>